<feature type="region of interest" description="Disordered" evidence="8">
    <location>
        <begin position="1"/>
        <end position="141"/>
    </location>
</feature>
<protein>
    <recommendedName>
        <fullName evidence="7">ATP-dependent RNA helicase</fullName>
        <ecNumber evidence="7">3.6.4.13</ecNumber>
    </recommendedName>
</protein>
<dbReference type="SUPFAM" id="SSF52540">
    <property type="entry name" value="P-loop containing nucleoside triphosphate hydrolases"/>
    <property type="match status" value="2"/>
</dbReference>
<evidence type="ECO:0000259" key="9">
    <source>
        <dbReference type="PROSITE" id="PS51192"/>
    </source>
</evidence>
<dbReference type="InterPro" id="IPR027417">
    <property type="entry name" value="P-loop_NTPase"/>
</dbReference>
<evidence type="ECO:0000256" key="8">
    <source>
        <dbReference type="SAM" id="MobiDB-lite"/>
    </source>
</evidence>
<dbReference type="SMART" id="SM00487">
    <property type="entry name" value="DEXDc"/>
    <property type="match status" value="1"/>
</dbReference>
<dbReference type="EC" id="3.6.4.13" evidence="7"/>
<evidence type="ECO:0000313" key="12">
    <source>
        <dbReference type="EMBL" id="KAL3764175.1"/>
    </source>
</evidence>
<dbReference type="InterPro" id="IPR011545">
    <property type="entry name" value="DEAD/DEAH_box_helicase_dom"/>
</dbReference>
<reference evidence="12 13" key="1">
    <citation type="submission" date="2024-10" db="EMBL/GenBank/DDBJ databases">
        <title>Updated reference genomes for cyclostephanoid diatoms.</title>
        <authorList>
            <person name="Roberts W.R."/>
            <person name="Alverson A.J."/>
        </authorList>
    </citation>
    <scope>NUCLEOTIDE SEQUENCE [LARGE SCALE GENOMIC DNA]</scope>
    <source>
        <strain evidence="12 13">AJA232-27</strain>
    </source>
</reference>
<evidence type="ECO:0000256" key="3">
    <source>
        <dbReference type="ARBA" id="ARBA00022806"/>
    </source>
</evidence>
<keyword evidence="13" id="KW-1185">Reference proteome</keyword>
<evidence type="ECO:0000256" key="5">
    <source>
        <dbReference type="ARBA" id="ARBA00022884"/>
    </source>
</evidence>
<comment type="catalytic activity">
    <reaction evidence="7">
        <text>ATP + H2O = ADP + phosphate + H(+)</text>
        <dbReference type="Rhea" id="RHEA:13065"/>
        <dbReference type="ChEBI" id="CHEBI:15377"/>
        <dbReference type="ChEBI" id="CHEBI:15378"/>
        <dbReference type="ChEBI" id="CHEBI:30616"/>
        <dbReference type="ChEBI" id="CHEBI:43474"/>
        <dbReference type="ChEBI" id="CHEBI:456216"/>
        <dbReference type="EC" id="3.6.4.13"/>
    </reaction>
</comment>
<dbReference type="PROSITE" id="PS00039">
    <property type="entry name" value="DEAD_ATP_HELICASE"/>
    <property type="match status" value="1"/>
</dbReference>
<feature type="compositionally biased region" description="Low complexity" evidence="8">
    <location>
        <begin position="20"/>
        <end position="34"/>
    </location>
</feature>
<dbReference type="PROSITE" id="PS51195">
    <property type="entry name" value="Q_MOTIF"/>
    <property type="match status" value="1"/>
</dbReference>
<organism evidence="12 13">
    <name type="scientific">Discostella pseudostelligera</name>
    <dbReference type="NCBI Taxonomy" id="259834"/>
    <lineage>
        <taxon>Eukaryota</taxon>
        <taxon>Sar</taxon>
        <taxon>Stramenopiles</taxon>
        <taxon>Ochrophyta</taxon>
        <taxon>Bacillariophyta</taxon>
        <taxon>Coscinodiscophyceae</taxon>
        <taxon>Thalassiosirophycidae</taxon>
        <taxon>Stephanodiscales</taxon>
        <taxon>Stephanodiscaceae</taxon>
        <taxon>Discostella</taxon>
    </lineage>
</organism>
<dbReference type="SMART" id="SM00490">
    <property type="entry name" value="HELICc"/>
    <property type="match status" value="1"/>
</dbReference>
<feature type="compositionally biased region" description="Low complexity" evidence="8">
    <location>
        <begin position="83"/>
        <end position="101"/>
    </location>
</feature>
<feature type="short sequence motif" description="Q motif" evidence="6">
    <location>
        <begin position="197"/>
        <end position="225"/>
    </location>
</feature>
<dbReference type="Pfam" id="PF00271">
    <property type="entry name" value="Helicase_C"/>
    <property type="match status" value="1"/>
</dbReference>
<keyword evidence="5 7" id="KW-0694">RNA-binding</keyword>
<comment type="function">
    <text evidence="7">RNA helicase.</text>
</comment>
<evidence type="ECO:0000256" key="2">
    <source>
        <dbReference type="ARBA" id="ARBA00022801"/>
    </source>
</evidence>
<dbReference type="InterPro" id="IPR001650">
    <property type="entry name" value="Helicase_C-like"/>
</dbReference>
<dbReference type="Pfam" id="PF00270">
    <property type="entry name" value="DEAD"/>
    <property type="match status" value="2"/>
</dbReference>
<dbReference type="GO" id="GO:0016787">
    <property type="term" value="F:hydrolase activity"/>
    <property type="evidence" value="ECO:0007669"/>
    <property type="project" value="UniProtKB-KW"/>
</dbReference>
<comment type="domain">
    <text evidence="7">The Q motif is unique to and characteristic of the DEAD box family of RNA helicases and controls ATP binding and hydrolysis.</text>
</comment>
<dbReference type="InterPro" id="IPR014001">
    <property type="entry name" value="Helicase_ATP-bd"/>
</dbReference>
<evidence type="ECO:0000259" key="10">
    <source>
        <dbReference type="PROSITE" id="PS51194"/>
    </source>
</evidence>
<gene>
    <name evidence="12" type="ORF">ACHAWU_003987</name>
</gene>
<evidence type="ECO:0000256" key="7">
    <source>
        <dbReference type="RuleBase" id="RU365068"/>
    </source>
</evidence>
<keyword evidence="1 7" id="KW-0547">Nucleotide-binding</keyword>
<dbReference type="PANTHER" id="PTHR24031">
    <property type="entry name" value="RNA HELICASE"/>
    <property type="match status" value="1"/>
</dbReference>
<keyword evidence="2 7" id="KW-0378">Hydrolase</keyword>
<keyword evidence="3 7" id="KW-0347">Helicase</keyword>
<sequence>MFPVGRFDPSAEERKATLLSKGSTKSSTSSVTKGNGRGRKRKSNSSEAPADVHVGGDDDVSGTESLRGPNNRTYNDDNDDTSSESSNNVAADDSDSSSVPSSDEDEETHHESTTLKVIAPSQPVSDVTRKRDKMRGGAEDTDEAIDDFDADFDVIENGAANSTTTEGQVVGGSSTRHRDAAAIRAFRLSQLPISEVASEKHWNLPPFLLKNLKEDSYEKFFPIQCMVIPDVIESERNAHIRGARDVCCHAPTGSGKTLAFVLPLLTALHNATATSANARGLHRLRALVVLPGRDLAKQVYDVFVRYAKGSNIKIGLAVGGGKKRTDLINERRSLVVETYHESYHDVRDDDGSFLRRRNGGLLESDAARTRHSFDPTSIIAALEAFDGTSRKYNGLQMSPKMGGQSAVDILVATPGRLIDHLDCTPGFTLQHLKYLVVDEADRCLNQPYQNWVGRVLEASNVSNKCNVAEYAKSPLQYAPDGRTFIIDPITHRSGAEYGLSKQIIGDEDNTNIETGLVSGMLGRPVPLRKMLFSATLTQDPQKLARLGLDNPKHYDANFLKRAAHDMTDIVDGDAKAGRYFVPEGLSERMVECTAEQKPLVLLALLLDEEQNRTVIASGEDDIGRVNLSIVFTSSIDSTHRLARLLQLLWEAGGYGQSSAIAEFSSSISAKQRAAILRRCRSSDANQRVSVLVCSDGMSRGMDLPSVSAVINYDVPVFAKTYVHRCGRTARAGREGKAISVLKGGQVSKFKKMRSLIGGGSVEKGAVKKHLIGDILPTYKACVGALQRVIDAEKNEEIFQSDPLDAAQWISSTR</sequence>
<dbReference type="InterPro" id="IPR014014">
    <property type="entry name" value="RNA_helicase_DEAD_Q_motif"/>
</dbReference>
<dbReference type="CDD" id="cd17956">
    <property type="entry name" value="DEADc_DDX51"/>
    <property type="match status" value="1"/>
</dbReference>
<dbReference type="Gene3D" id="3.40.50.300">
    <property type="entry name" value="P-loop containing nucleotide triphosphate hydrolases"/>
    <property type="match status" value="2"/>
</dbReference>
<dbReference type="PROSITE" id="PS51192">
    <property type="entry name" value="HELICASE_ATP_BIND_1"/>
    <property type="match status" value="1"/>
</dbReference>
<evidence type="ECO:0000259" key="11">
    <source>
        <dbReference type="PROSITE" id="PS51195"/>
    </source>
</evidence>
<dbReference type="GO" id="GO:0003724">
    <property type="term" value="F:RNA helicase activity"/>
    <property type="evidence" value="ECO:0007669"/>
    <property type="project" value="UniProtKB-EC"/>
</dbReference>
<name>A0ABD3MUP0_9STRA</name>
<dbReference type="GO" id="GO:0003723">
    <property type="term" value="F:RNA binding"/>
    <property type="evidence" value="ECO:0007669"/>
    <property type="project" value="UniProtKB-UniRule"/>
</dbReference>
<evidence type="ECO:0000256" key="1">
    <source>
        <dbReference type="ARBA" id="ARBA00022741"/>
    </source>
</evidence>
<evidence type="ECO:0000313" key="13">
    <source>
        <dbReference type="Proteomes" id="UP001530293"/>
    </source>
</evidence>
<dbReference type="EMBL" id="JALLBG020000108">
    <property type="protein sequence ID" value="KAL3764175.1"/>
    <property type="molecule type" value="Genomic_DNA"/>
</dbReference>
<dbReference type="InterPro" id="IPR000629">
    <property type="entry name" value="RNA-helicase_DEAD-box_CS"/>
</dbReference>
<evidence type="ECO:0000256" key="4">
    <source>
        <dbReference type="ARBA" id="ARBA00022840"/>
    </source>
</evidence>
<proteinExistence type="inferred from homology"/>
<evidence type="ECO:0000256" key="6">
    <source>
        <dbReference type="PROSITE-ProRule" id="PRU00552"/>
    </source>
</evidence>
<dbReference type="GO" id="GO:0005524">
    <property type="term" value="F:ATP binding"/>
    <property type="evidence" value="ECO:0007669"/>
    <property type="project" value="UniProtKB-UniRule"/>
</dbReference>
<comment type="similarity">
    <text evidence="7">Belongs to the DEAD box helicase family.</text>
</comment>
<feature type="domain" description="Helicase C-terminal" evidence="10">
    <location>
        <begin position="617"/>
        <end position="783"/>
    </location>
</feature>
<dbReference type="PROSITE" id="PS51194">
    <property type="entry name" value="HELICASE_CTER"/>
    <property type="match status" value="1"/>
</dbReference>
<feature type="domain" description="Helicase ATP-binding" evidence="9">
    <location>
        <begin position="237"/>
        <end position="554"/>
    </location>
</feature>
<dbReference type="AlphaFoldDB" id="A0ABD3MUP0"/>
<feature type="domain" description="DEAD-box RNA helicase Q" evidence="11">
    <location>
        <begin position="197"/>
        <end position="225"/>
    </location>
</feature>
<comment type="caution">
    <text evidence="12">The sequence shown here is derived from an EMBL/GenBank/DDBJ whole genome shotgun (WGS) entry which is preliminary data.</text>
</comment>
<dbReference type="Proteomes" id="UP001530293">
    <property type="component" value="Unassembled WGS sequence"/>
</dbReference>
<accession>A0ABD3MUP0</accession>
<keyword evidence="4 7" id="KW-0067">ATP-binding</keyword>
<dbReference type="CDD" id="cd18787">
    <property type="entry name" value="SF2_C_DEAD"/>
    <property type="match status" value="1"/>
</dbReference>